<keyword evidence="10 18" id="KW-0418">Kinase</keyword>
<dbReference type="RefSeq" id="WP_071062390.1">
    <property type="nucleotide sequence ID" value="NZ_MKIE01000003.1"/>
</dbReference>
<feature type="coiled-coil region" evidence="16">
    <location>
        <begin position="206"/>
        <end position="233"/>
    </location>
</feature>
<keyword evidence="8 18" id="KW-0808">Transferase</keyword>
<comment type="cofactor">
    <cofactor evidence="2">
        <name>[4Fe-4S] cluster</name>
        <dbReference type="ChEBI" id="CHEBI:49883"/>
    </cofactor>
</comment>
<proteinExistence type="predicted"/>
<evidence type="ECO:0000256" key="6">
    <source>
        <dbReference type="ARBA" id="ARBA00022485"/>
    </source>
</evidence>
<dbReference type="GO" id="GO:0046872">
    <property type="term" value="F:metal ion binding"/>
    <property type="evidence" value="ECO:0007669"/>
    <property type="project" value="UniProtKB-KW"/>
</dbReference>
<dbReference type="InterPro" id="IPR005467">
    <property type="entry name" value="His_kinase_dom"/>
</dbReference>
<dbReference type="STRING" id="39480.EUAN_10420"/>
<dbReference type="Pfam" id="PF05384">
    <property type="entry name" value="DegS"/>
    <property type="match status" value="1"/>
</dbReference>
<evidence type="ECO:0000256" key="10">
    <source>
        <dbReference type="ARBA" id="ARBA00022777"/>
    </source>
</evidence>
<keyword evidence="11" id="KW-0408">Iron</keyword>
<comment type="subcellular location">
    <subcellularLocation>
        <location evidence="3">Cytoplasm</location>
    </subcellularLocation>
</comment>
<dbReference type="CDD" id="cd16917">
    <property type="entry name" value="HATPase_UhpB-NarQ-NarX-like"/>
    <property type="match status" value="1"/>
</dbReference>
<name>A0A1S1V7U5_9FIRM</name>
<dbReference type="PRINTS" id="PR00344">
    <property type="entry name" value="BCTRLSENSOR"/>
</dbReference>
<dbReference type="AlphaFoldDB" id="A0A1S1V7U5"/>
<protein>
    <recommendedName>
        <fullName evidence="5">Oxygen sensor histidine kinase NreB</fullName>
        <ecNumber evidence="4">2.7.13.3</ecNumber>
    </recommendedName>
    <alternativeName>
        <fullName evidence="15">Nitrogen regulation protein B</fullName>
    </alternativeName>
</protein>
<evidence type="ECO:0000256" key="13">
    <source>
        <dbReference type="ARBA" id="ARBA00023014"/>
    </source>
</evidence>
<dbReference type="PANTHER" id="PTHR24421">
    <property type="entry name" value="NITRATE/NITRITE SENSOR PROTEIN NARX-RELATED"/>
    <property type="match status" value="1"/>
</dbReference>
<sequence>MSNKDLNKAIENLFNTTLEVMESGKEEIKSMVIDLKDDYARKVMELSDIQQKLLLTIEEVDTLAIEEKRSRKRLAEVSNDFKRFNEADIKDAYEYTHSLRSRLEIKRQEERLYIKRRQELELGLKKMLHNIDKGEKTIDKLAKIAEYIEGNKKDFNETIEDINKMQMFGIKVIEAQEEERKRISRDIHDGPAQDLANVMLRAEYCEKVIDKDMEDAKSEIRELKKDVKVTLNNIRKIIYDLRPMSLDDLGLIPTIEKYIEGFKADSDLNIQLQYSEGIEGLNSGIETAIYRVVQEALNNIKKHANAKNVSIDFSLMENAKKNIFIKIEDDGVGFSETHYKEKAESKSCGFGIIGMKERIEVLEGKFSLDSRENMGTVIKISIPVIEEGRLN</sequence>
<evidence type="ECO:0000256" key="1">
    <source>
        <dbReference type="ARBA" id="ARBA00000085"/>
    </source>
</evidence>
<dbReference type="Gene3D" id="1.20.5.1930">
    <property type="match status" value="1"/>
</dbReference>
<comment type="catalytic activity">
    <reaction evidence="1">
        <text>ATP + protein L-histidine = ADP + protein N-phospho-L-histidine.</text>
        <dbReference type="EC" id="2.7.13.3"/>
    </reaction>
</comment>
<dbReference type="GO" id="GO:0005737">
    <property type="term" value="C:cytoplasm"/>
    <property type="evidence" value="ECO:0007669"/>
    <property type="project" value="UniProtKB-SubCell"/>
</dbReference>
<dbReference type="PANTHER" id="PTHR24421:SF55">
    <property type="entry name" value="SENSOR HISTIDINE KINASE YDFH"/>
    <property type="match status" value="1"/>
</dbReference>
<evidence type="ECO:0000256" key="3">
    <source>
        <dbReference type="ARBA" id="ARBA00004496"/>
    </source>
</evidence>
<dbReference type="OrthoDB" id="9781904at2"/>
<dbReference type="Pfam" id="PF02518">
    <property type="entry name" value="HATPase_c"/>
    <property type="match status" value="1"/>
</dbReference>
<evidence type="ECO:0000256" key="16">
    <source>
        <dbReference type="SAM" id="Coils"/>
    </source>
</evidence>
<evidence type="ECO:0000256" key="8">
    <source>
        <dbReference type="ARBA" id="ARBA00022679"/>
    </source>
</evidence>
<evidence type="ECO:0000256" key="12">
    <source>
        <dbReference type="ARBA" id="ARBA00023012"/>
    </source>
</evidence>
<evidence type="ECO:0000256" key="11">
    <source>
        <dbReference type="ARBA" id="ARBA00023004"/>
    </source>
</evidence>
<evidence type="ECO:0000256" key="14">
    <source>
        <dbReference type="ARBA" id="ARBA00024827"/>
    </source>
</evidence>
<dbReference type="InterPro" id="IPR050482">
    <property type="entry name" value="Sensor_HK_TwoCompSys"/>
</dbReference>
<evidence type="ECO:0000256" key="2">
    <source>
        <dbReference type="ARBA" id="ARBA00001966"/>
    </source>
</evidence>
<keyword evidence="18" id="KW-0378">Hydrolase</keyword>
<evidence type="ECO:0000313" key="18">
    <source>
        <dbReference type="EMBL" id="OHW62480.1"/>
    </source>
</evidence>
<evidence type="ECO:0000256" key="4">
    <source>
        <dbReference type="ARBA" id="ARBA00012438"/>
    </source>
</evidence>
<dbReference type="SMART" id="SM00387">
    <property type="entry name" value="HATPase_c"/>
    <property type="match status" value="1"/>
</dbReference>
<dbReference type="EMBL" id="MKIE01000003">
    <property type="protein sequence ID" value="OHW62480.1"/>
    <property type="molecule type" value="Genomic_DNA"/>
</dbReference>
<dbReference type="GO" id="GO:0000155">
    <property type="term" value="F:phosphorelay sensor kinase activity"/>
    <property type="evidence" value="ECO:0007669"/>
    <property type="project" value="InterPro"/>
</dbReference>
<dbReference type="EC" id="2.7.13.3" evidence="4"/>
<dbReference type="InterPro" id="IPR004358">
    <property type="entry name" value="Sig_transdc_His_kin-like_C"/>
</dbReference>
<dbReference type="InterPro" id="IPR003594">
    <property type="entry name" value="HATPase_dom"/>
</dbReference>
<dbReference type="GO" id="GO:0016787">
    <property type="term" value="F:hydrolase activity"/>
    <property type="evidence" value="ECO:0007669"/>
    <property type="project" value="UniProtKB-KW"/>
</dbReference>
<dbReference type="PROSITE" id="PS50109">
    <property type="entry name" value="HIS_KIN"/>
    <property type="match status" value="1"/>
</dbReference>
<keyword evidence="6" id="KW-0004">4Fe-4S</keyword>
<evidence type="ECO:0000256" key="9">
    <source>
        <dbReference type="ARBA" id="ARBA00022723"/>
    </source>
</evidence>
<dbReference type="GO" id="GO:0046983">
    <property type="term" value="F:protein dimerization activity"/>
    <property type="evidence" value="ECO:0007669"/>
    <property type="project" value="InterPro"/>
</dbReference>
<evidence type="ECO:0000256" key="7">
    <source>
        <dbReference type="ARBA" id="ARBA00022490"/>
    </source>
</evidence>
<comment type="function">
    <text evidence="14">Member of the two-component regulatory system NreB/NreC involved in the control of dissimilatory nitrate/nitrite reduction in response to oxygen. NreB functions as a direct oxygen sensor histidine kinase which is autophosphorylated, in the absence of oxygen, probably at the conserved histidine residue, and transfers its phosphate group probably to a conserved aspartate residue of NreC. NreB/NreC activates the expression of the nitrate (narGHJI) and nitrite (nir) reductase operons, as well as the putative nitrate transporter gene narT.</text>
</comment>
<dbReference type="InterPro" id="IPR011712">
    <property type="entry name" value="Sig_transdc_His_kin_sub3_dim/P"/>
</dbReference>
<gene>
    <name evidence="18" type="primary">degS</name>
    <name evidence="18" type="ORF">EUAN_10420</name>
</gene>
<reference evidence="18 19" key="1">
    <citation type="submission" date="2016-09" db="EMBL/GenBank/DDBJ databases">
        <title>Genome sequence of Eubacterium angustum.</title>
        <authorList>
            <person name="Poehlein A."/>
            <person name="Daniel R."/>
        </authorList>
    </citation>
    <scope>NUCLEOTIDE SEQUENCE [LARGE SCALE GENOMIC DNA]</scope>
    <source>
        <strain evidence="18 19">DSM 1989</strain>
    </source>
</reference>
<keyword evidence="13" id="KW-0411">Iron-sulfur</keyword>
<evidence type="ECO:0000256" key="5">
    <source>
        <dbReference type="ARBA" id="ARBA00017322"/>
    </source>
</evidence>
<dbReference type="InterPro" id="IPR036890">
    <property type="entry name" value="HATPase_C_sf"/>
</dbReference>
<dbReference type="Pfam" id="PF07730">
    <property type="entry name" value="HisKA_3"/>
    <property type="match status" value="1"/>
</dbReference>
<keyword evidence="12" id="KW-0902">Two-component regulatory system</keyword>
<keyword evidence="16" id="KW-0175">Coiled coil</keyword>
<dbReference type="InterPro" id="IPR008595">
    <property type="entry name" value="DegS"/>
</dbReference>
<organism evidence="18 19">
    <name type="scientific">Andreesenia angusta</name>
    <dbReference type="NCBI Taxonomy" id="39480"/>
    <lineage>
        <taxon>Bacteria</taxon>
        <taxon>Bacillati</taxon>
        <taxon>Bacillota</taxon>
        <taxon>Tissierellia</taxon>
        <taxon>Tissierellales</taxon>
        <taxon>Gottschalkiaceae</taxon>
        <taxon>Andreesenia</taxon>
    </lineage>
</organism>
<keyword evidence="19" id="KW-1185">Reference proteome</keyword>
<evidence type="ECO:0000313" key="19">
    <source>
        <dbReference type="Proteomes" id="UP000180254"/>
    </source>
</evidence>
<comment type="caution">
    <text evidence="18">The sequence shown here is derived from an EMBL/GenBank/DDBJ whole genome shotgun (WGS) entry which is preliminary data.</text>
</comment>
<dbReference type="GO" id="GO:0051539">
    <property type="term" value="F:4 iron, 4 sulfur cluster binding"/>
    <property type="evidence" value="ECO:0007669"/>
    <property type="project" value="UniProtKB-KW"/>
</dbReference>
<accession>A0A1S1V7U5</accession>
<feature type="domain" description="Histidine kinase" evidence="17">
    <location>
        <begin position="186"/>
        <end position="386"/>
    </location>
</feature>
<dbReference type="Proteomes" id="UP000180254">
    <property type="component" value="Unassembled WGS sequence"/>
</dbReference>
<keyword evidence="7" id="KW-0963">Cytoplasm</keyword>
<dbReference type="GO" id="GO:0016020">
    <property type="term" value="C:membrane"/>
    <property type="evidence" value="ECO:0007669"/>
    <property type="project" value="InterPro"/>
</dbReference>
<dbReference type="Gene3D" id="3.30.565.10">
    <property type="entry name" value="Histidine kinase-like ATPase, C-terminal domain"/>
    <property type="match status" value="1"/>
</dbReference>
<keyword evidence="9" id="KW-0479">Metal-binding</keyword>
<evidence type="ECO:0000256" key="15">
    <source>
        <dbReference type="ARBA" id="ARBA00030800"/>
    </source>
</evidence>
<dbReference type="SUPFAM" id="SSF55874">
    <property type="entry name" value="ATPase domain of HSP90 chaperone/DNA topoisomerase II/histidine kinase"/>
    <property type="match status" value="1"/>
</dbReference>
<evidence type="ECO:0000259" key="17">
    <source>
        <dbReference type="PROSITE" id="PS50109"/>
    </source>
</evidence>